<dbReference type="PANTHER" id="PTHR11042">
    <property type="entry name" value="EUKARYOTIC TRANSLATION INITIATION FACTOR 2-ALPHA KINASE EIF2-ALPHA KINASE -RELATED"/>
    <property type="match status" value="1"/>
</dbReference>
<keyword evidence="11" id="KW-1185">Reference proteome</keyword>
<dbReference type="Proteomes" id="UP001224775">
    <property type="component" value="Unassembled WGS sequence"/>
</dbReference>
<protein>
    <submittedName>
        <fullName evidence="10">Wee1-like protein kinase</fullName>
        <ecNumber evidence="10">2.7.10.2</ecNumber>
    </submittedName>
</protein>
<reference evidence="10" key="1">
    <citation type="submission" date="2023-06" db="EMBL/GenBank/DDBJ databases">
        <title>Survivors Of The Sea: Transcriptome response of Skeletonema marinoi to long-term dormancy.</title>
        <authorList>
            <person name="Pinder M.I.M."/>
            <person name="Kourtchenko O."/>
            <person name="Robertson E.K."/>
            <person name="Larsson T."/>
            <person name="Maumus F."/>
            <person name="Osuna-Cruz C.M."/>
            <person name="Vancaester E."/>
            <person name="Stenow R."/>
            <person name="Vandepoele K."/>
            <person name="Ploug H."/>
            <person name="Bruchert V."/>
            <person name="Godhe A."/>
            <person name="Topel M."/>
        </authorList>
    </citation>
    <scope>NUCLEOTIDE SEQUENCE</scope>
    <source>
        <strain evidence="10">R05AC</strain>
    </source>
</reference>
<feature type="compositionally biased region" description="Basic and acidic residues" evidence="8">
    <location>
        <begin position="258"/>
        <end position="271"/>
    </location>
</feature>
<feature type="region of interest" description="Disordered" evidence="8">
    <location>
        <begin position="1"/>
        <end position="39"/>
    </location>
</feature>
<dbReference type="PANTHER" id="PTHR11042:SF185">
    <property type="entry name" value="WEE1-LIKE PROTEIN KINASE"/>
    <property type="match status" value="1"/>
</dbReference>
<gene>
    <name evidence="10" type="ORF">QTG54_000904</name>
</gene>
<feature type="compositionally biased region" description="Acidic residues" evidence="8">
    <location>
        <begin position="64"/>
        <end position="82"/>
    </location>
</feature>
<evidence type="ECO:0000256" key="4">
    <source>
        <dbReference type="ARBA" id="ARBA00022840"/>
    </source>
</evidence>
<organism evidence="10 11">
    <name type="scientific">Skeletonema marinoi</name>
    <dbReference type="NCBI Taxonomy" id="267567"/>
    <lineage>
        <taxon>Eukaryota</taxon>
        <taxon>Sar</taxon>
        <taxon>Stramenopiles</taxon>
        <taxon>Ochrophyta</taxon>
        <taxon>Bacillariophyta</taxon>
        <taxon>Coscinodiscophyceae</taxon>
        <taxon>Thalassiosirophycidae</taxon>
        <taxon>Thalassiosirales</taxon>
        <taxon>Skeletonemataceae</taxon>
        <taxon>Skeletonema</taxon>
        <taxon>Skeletonema marinoi-dohrnii complex</taxon>
    </lineage>
</organism>
<dbReference type="GO" id="GO:0017148">
    <property type="term" value="P:negative regulation of translation"/>
    <property type="evidence" value="ECO:0007669"/>
    <property type="project" value="UniProtKB-KW"/>
</dbReference>
<keyword evidence="3 10" id="KW-0418">Kinase</keyword>
<keyword evidence="1 10" id="KW-0808">Transferase</keyword>
<dbReference type="SUPFAM" id="SSF56112">
    <property type="entry name" value="Protein kinase-like (PK-like)"/>
    <property type="match status" value="1"/>
</dbReference>
<dbReference type="Gene3D" id="1.10.510.10">
    <property type="entry name" value="Transferase(Phosphotransferase) domain 1"/>
    <property type="match status" value="1"/>
</dbReference>
<evidence type="ECO:0000313" key="11">
    <source>
        <dbReference type="Proteomes" id="UP001224775"/>
    </source>
</evidence>
<evidence type="ECO:0000259" key="9">
    <source>
        <dbReference type="PROSITE" id="PS50011"/>
    </source>
</evidence>
<feature type="region of interest" description="Disordered" evidence="8">
    <location>
        <begin position="245"/>
        <end position="272"/>
    </location>
</feature>
<evidence type="ECO:0000313" key="10">
    <source>
        <dbReference type="EMBL" id="KAK1748965.1"/>
    </source>
</evidence>
<dbReference type="PROSITE" id="PS00107">
    <property type="entry name" value="PROTEIN_KINASE_ATP"/>
    <property type="match status" value="1"/>
</dbReference>
<dbReference type="SMART" id="SM00220">
    <property type="entry name" value="S_TKc"/>
    <property type="match status" value="1"/>
</dbReference>
<keyword evidence="5" id="KW-0652">Protein synthesis inhibitor</keyword>
<dbReference type="InterPro" id="IPR017441">
    <property type="entry name" value="Protein_kinase_ATP_BS"/>
</dbReference>
<dbReference type="InterPro" id="IPR008271">
    <property type="entry name" value="Ser/Thr_kinase_AS"/>
</dbReference>
<dbReference type="InterPro" id="IPR011009">
    <property type="entry name" value="Kinase-like_dom_sf"/>
</dbReference>
<dbReference type="InterPro" id="IPR000719">
    <property type="entry name" value="Prot_kinase_dom"/>
</dbReference>
<feature type="region of interest" description="Disordered" evidence="8">
    <location>
        <begin position="53"/>
        <end position="100"/>
    </location>
</feature>
<feature type="region of interest" description="Disordered" evidence="8">
    <location>
        <begin position="118"/>
        <end position="169"/>
    </location>
</feature>
<comment type="similarity">
    <text evidence="6">Belongs to the protein kinase superfamily. Ser/Thr protein kinase family. GCN2 subfamily.</text>
</comment>
<evidence type="ECO:0000256" key="6">
    <source>
        <dbReference type="ARBA" id="ARBA00037982"/>
    </source>
</evidence>
<feature type="domain" description="Protein kinase" evidence="9">
    <location>
        <begin position="305"/>
        <end position="555"/>
    </location>
</feature>
<keyword evidence="4 7" id="KW-0067">ATP-binding</keyword>
<dbReference type="InterPro" id="IPR050339">
    <property type="entry name" value="CC_SR_Kinase"/>
</dbReference>
<comment type="caution">
    <text evidence="10">The sequence shown here is derived from an EMBL/GenBank/DDBJ whole genome shotgun (WGS) entry which is preliminary data.</text>
</comment>
<feature type="compositionally biased region" description="Polar residues" evidence="8">
    <location>
        <begin position="125"/>
        <end position="142"/>
    </location>
</feature>
<dbReference type="AlphaFoldDB" id="A0AAD9DKC6"/>
<dbReference type="GO" id="GO:0005634">
    <property type="term" value="C:nucleus"/>
    <property type="evidence" value="ECO:0007669"/>
    <property type="project" value="TreeGrafter"/>
</dbReference>
<dbReference type="GO" id="GO:0004715">
    <property type="term" value="F:non-membrane spanning protein tyrosine kinase activity"/>
    <property type="evidence" value="ECO:0007669"/>
    <property type="project" value="UniProtKB-EC"/>
</dbReference>
<evidence type="ECO:0000256" key="2">
    <source>
        <dbReference type="ARBA" id="ARBA00022741"/>
    </source>
</evidence>
<dbReference type="PROSITE" id="PS50011">
    <property type="entry name" value="PROTEIN_KINASE_DOM"/>
    <property type="match status" value="1"/>
</dbReference>
<evidence type="ECO:0000256" key="7">
    <source>
        <dbReference type="PROSITE-ProRule" id="PRU10141"/>
    </source>
</evidence>
<feature type="compositionally biased region" description="Basic residues" evidence="8">
    <location>
        <begin position="26"/>
        <end position="36"/>
    </location>
</feature>
<dbReference type="FunFam" id="1.10.510.10:FF:001589">
    <property type="entry name" value="Probable protein kinase DDB_G0277539"/>
    <property type="match status" value="1"/>
</dbReference>
<dbReference type="EMBL" id="JATAAI010000001">
    <property type="protein sequence ID" value="KAK1748965.1"/>
    <property type="molecule type" value="Genomic_DNA"/>
</dbReference>
<sequence length="598" mass="66886">MDTSNIMMDDPPHGGIAPTPAPSPKNHSKNNRKRNHLSTPLFFPEEEAAAAYGSNKKVGHHEESDTDIGSENGDAFDSDCEGDECRDNKGSHSPAEMISTKVRRLELSEGVRGHMDVKKSLFSPGRSSPKSKSLFPTATVTALPSPPRKSNKAAIMPPPTTTKKRGGGIGGLYCNTDEYNMDSSDDISPSDASEFPFLADSSMSISEESHEDEFHFSVSKKPPSPPRGKGRRFERANSFLQMFSQESVTESGGGNEDDFLHRPSRPMKDEEYSIASPKRPMRNRMVPMKGDLQRSSPFSRFAADFEVVGTLGNGAFGCVYKVRNRTDLRLYAIKAAKREARGKSDRDRMLQEVYALAALSDQTSAGAMHIVRYHQAWMEGNRLYIQTELCQSTLMDEVSEGAMNEKRLYKLLREILLALDYVHQSGMIHLDIKPDNIFIKNDQYKLGDFGLVSKIENHDDVEEGDSRYMSMELLSGDLEDLTKSDIFSLGATLYEICLGRGLPENGQEWQDIRKGVLLPMRNNSFDFQMIVQTMMSPEKEDRPTASELLKKRQLLSEEQRQLIVERNKAEAANMALNAQMKLMKATPKKILARSNTIC</sequence>
<accession>A0AAD9DKC6</accession>
<dbReference type="PROSITE" id="PS00108">
    <property type="entry name" value="PROTEIN_KINASE_ST"/>
    <property type="match status" value="1"/>
</dbReference>
<feature type="binding site" evidence="7">
    <location>
        <position position="334"/>
    </location>
    <ligand>
        <name>ATP</name>
        <dbReference type="ChEBI" id="CHEBI:30616"/>
    </ligand>
</feature>
<dbReference type="Pfam" id="PF00069">
    <property type="entry name" value="Pkinase"/>
    <property type="match status" value="1"/>
</dbReference>
<evidence type="ECO:0000256" key="8">
    <source>
        <dbReference type="SAM" id="MobiDB-lite"/>
    </source>
</evidence>
<evidence type="ECO:0000256" key="3">
    <source>
        <dbReference type="ARBA" id="ARBA00022777"/>
    </source>
</evidence>
<proteinExistence type="inferred from homology"/>
<name>A0AAD9DKC6_9STRA</name>
<keyword evidence="2 7" id="KW-0547">Nucleotide-binding</keyword>
<dbReference type="EC" id="2.7.10.2" evidence="10"/>
<feature type="region of interest" description="Disordered" evidence="8">
    <location>
        <begin position="204"/>
        <end position="232"/>
    </location>
</feature>
<evidence type="ECO:0000256" key="5">
    <source>
        <dbReference type="ARBA" id="ARBA00023193"/>
    </source>
</evidence>
<dbReference type="GO" id="GO:0005737">
    <property type="term" value="C:cytoplasm"/>
    <property type="evidence" value="ECO:0007669"/>
    <property type="project" value="TreeGrafter"/>
</dbReference>
<dbReference type="Gene3D" id="3.30.200.20">
    <property type="entry name" value="Phosphorylase Kinase, domain 1"/>
    <property type="match status" value="1"/>
</dbReference>
<evidence type="ECO:0000256" key="1">
    <source>
        <dbReference type="ARBA" id="ARBA00022679"/>
    </source>
</evidence>
<dbReference type="GO" id="GO:0005524">
    <property type="term" value="F:ATP binding"/>
    <property type="evidence" value="ECO:0007669"/>
    <property type="project" value="UniProtKB-UniRule"/>
</dbReference>